<proteinExistence type="predicted"/>
<keyword evidence="1" id="KW-0233">DNA recombination</keyword>
<name>A0AA92LQY9_9VIBR</name>
<dbReference type="GO" id="GO:0006310">
    <property type="term" value="P:DNA recombination"/>
    <property type="evidence" value="ECO:0007669"/>
    <property type="project" value="UniProtKB-KW"/>
</dbReference>
<accession>A0AA92LQY9</accession>
<dbReference type="GO" id="GO:0003677">
    <property type="term" value="F:DNA binding"/>
    <property type="evidence" value="ECO:0007669"/>
    <property type="project" value="InterPro"/>
</dbReference>
<sequence>MKDSEQRRKAERKRNAGGVAPNAKRHALKLLAAIIRLKQRFSVQVTPHLDANLTNTEKISPLDRALLLFLYLWLINRLPHCHSIEDIPDLRLVSGRDDCDAYRLRKIRKTAPSWVEYAMPHRTPQGTEWRWQPIPNGLNHWFVGALAHTKANSQAWHMSEDEKRAFLRFLQTKWRTPVALKGYDMMRRDHFYHYIDSMLHRDPHVSVCTKYSALQDKSPHHNSAPAYQSSNTNAVRYELFHAQGRYLSRLHQAMPSDLLALFCAPEPVTGNDAPLFKAQPSVPAYLATPGEIVAFRYAITDSTREYLPIPAQPIGSTRQLLVNDVRQFFARLANKGRALEKKRHTTASLRELHNFRAYELALLLIALTGTRPTHAISLEKALCFDRRSALVFDKGIYRTLYLCPAFERTLRRYLSLQRQLADMTGVALESPYLWFTVTEAMSIAHLNAQSLRQFMSSTWQSVNPSERVDPYQLRHFFAQHALNSLDPVLTAGDIDRLMGHANFGEQLGSDVLFPAKQRKLHRFLDKLPDFLHLSEPMEEYDVTHHAAR</sequence>
<dbReference type="EMBL" id="CP069195">
    <property type="protein sequence ID" value="QRG82633.1"/>
    <property type="molecule type" value="Genomic_DNA"/>
</dbReference>
<dbReference type="GO" id="GO:0015074">
    <property type="term" value="P:DNA integration"/>
    <property type="evidence" value="ECO:0007669"/>
    <property type="project" value="InterPro"/>
</dbReference>
<dbReference type="AlphaFoldDB" id="A0AA92LQY9"/>
<gene>
    <name evidence="3" type="ORF">JOS67_13810</name>
</gene>
<dbReference type="InterPro" id="IPR011010">
    <property type="entry name" value="DNA_brk_join_enz"/>
</dbReference>
<dbReference type="Gene3D" id="1.10.443.10">
    <property type="entry name" value="Intergrase catalytic core"/>
    <property type="match status" value="1"/>
</dbReference>
<dbReference type="InterPro" id="IPR013762">
    <property type="entry name" value="Integrase-like_cat_sf"/>
</dbReference>
<protein>
    <submittedName>
        <fullName evidence="3">Site-specific integrase</fullName>
    </submittedName>
</protein>
<reference evidence="3 4" key="1">
    <citation type="submission" date="2021-01" db="EMBL/GenBank/DDBJ databases">
        <title>Characterization of a novel blaVMB-2- harboring plasmid in Vibrio diabolicus.</title>
        <authorList>
            <person name="Liu M."/>
        </authorList>
    </citation>
    <scope>NUCLEOTIDE SEQUENCE [LARGE SCALE GENOMIC DNA]</scope>
    <source>
        <strain evidence="3 4">SLV18</strain>
    </source>
</reference>
<dbReference type="RefSeq" id="WP_203346712.1">
    <property type="nucleotide sequence ID" value="NZ_CP069195.1"/>
</dbReference>
<organism evidence="3 4">
    <name type="scientific">Vibrio diabolicus</name>
    <dbReference type="NCBI Taxonomy" id="50719"/>
    <lineage>
        <taxon>Bacteria</taxon>
        <taxon>Pseudomonadati</taxon>
        <taxon>Pseudomonadota</taxon>
        <taxon>Gammaproteobacteria</taxon>
        <taxon>Vibrionales</taxon>
        <taxon>Vibrionaceae</taxon>
        <taxon>Vibrio</taxon>
        <taxon>Vibrio diabolicus subgroup</taxon>
    </lineage>
</organism>
<evidence type="ECO:0000313" key="3">
    <source>
        <dbReference type="EMBL" id="QRG82633.1"/>
    </source>
</evidence>
<evidence type="ECO:0000256" key="1">
    <source>
        <dbReference type="ARBA" id="ARBA00023172"/>
    </source>
</evidence>
<evidence type="ECO:0000313" key="4">
    <source>
        <dbReference type="Proteomes" id="UP000596337"/>
    </source>
</evidence>
<dbReference type="SUPFAM" id="SSF56349">
    <property type="entry name" value="DNA breaking-rejoining enzymes"/>
    <property type="match status" value="1"/>
</dbReference>
<dbReference type="Proteomes" id="UP000596337">
    <property type="component" value="Chromosome 1"/>
</dbReference>
<evidence type="ECO:0000256" key="2">
    <source>
        <dbReference type="SAM" id="MobiDB-lite"/>
    </source>
</evidence>
<feature type="region of interest" description="Disordered" evidence="2">
    <location>
        <begin position="1"/>
        <end position="21"/>
    </location>
</feature>